<keyword evidence="3" id="KW-1185">Reference proteome</keyword>
<reference evidence="2 3" key="1">
    <citation type="submission" date="2016-03" db="EMBL/GenBank/DDBJ databases">
        <title>EvidentialGene: Evidence-directed Construction of Genes on Genomes.</title>
        <authorList>
            <person name="Gilbert D.G."/>
            <person name="Choi J.-H."/>
            <person name="Mockaitis K."/>
            <person name="Colbourne J."/>
            <person name="Pfrender M."/>
        </authorList>
    </citation>
    <scope>NUCLEOTIDE SEQUENCE [LARGE SCALE GENOMIC DNA]</scope>
    <source>
        <strain evidence="2 3">Xinb3</strain>
        <tissue evidence="2">Complete organism</tissue>
    </source>
</reference>
<protein>
    <recommendedName>
        <fullName evidence="4">Regulatory protein zeste</fullName>
    </recommendedName>
</protein>
<evidence type="ECO:0000256" key="1">
    <source>
        <dbReference type="SAM" id="MobiDB-lite"/>
    </source>
</evidence>
<evidence type="ECO:0008006" key="4">
    <source>
        <dbReference type="Google" id="ProtNLM"/>
    </source>
</evidence>
<comment type="caution">
    <text evidence="2">The sequence shown here is derived from an EMBL/GenBank/DDBJ whole genome shotgun (WGS) entry which is preliminary data.</text>
</comment>
<dbReference type="EMBL" id="LRGB01016532">
    <property type="protein sequence ID" value="KZR98577.1"/>
    <property type="molecule type" value="Genomic_DNA"/>
</dbReference>
<feature type="region of interest" description="Disordered" evidence="1">
    <location>
        <begin position="173"/>
        <end position="192"/>
    </location>
</feature>
<evidence type="ECO:0000313" key="3">
    <source>
        <dbReference type="Proteomes" id="UP000076858"/>
    </source>
</evidence>
<organism evidence="2 3">
    <name type="scientific">Daphnia magna</name>
    <dbReference type="NCBI Taxonomy" id="35525"/>
    <lineage>
        <taxon>Eukaryota</taxon>
        <taxon>Metazoa</taxon>
        <taxon>Ecdysozoa</taxon>
        <taxon>Arthropoda</taxon>
        <taxon>Crustacea</taxon>
        <taxon>Branchiopoda</taxon>
        <taxon>Diplostraca</taxon>
        <taxon>Cladocera</taxon>
        <taxon>Anomopoda</taxon>
        <taxon>Daphniidae</taxon>
        <taxon>Daphnia</taxon>
    </lineage>
</organism>
<feature type="region of interest" description="Disordered" evidence="1">
    <location>
        <begin position="37"/>
        <end position="66"/>
    </location>
</feature>
<proteinExistence type="predicted"/>
<name>A0A164G696_9CRUS</name>
<accession>A0A164G696</accession>
<sequence length="293" mass="33454">MSTFPKTTEKIKMKRTSKVKSTKIFCHCRLVKYDPLNDNPDWPSNKKRQKRLKNLDPDAPQDCPRRKRVGNMCEQSRLVDLWNDQRKQQGRRPSIVGDSGRLATDGRLQRVLESGKKEEFSGRIEIVLLWEEEIIADEQTEPFLIFLLLSRQFALVLISFAQESKEMATKTVNSFSSQSKNPRNTVSRLASASVGKKKRETWTDGETDSLLSHAIIHKDAISGAFSSVVTKETRKHAWMEIAESIVLEHPDCPLKLPDAVKKKFGSFEQKARQFIRNHRAGLSETGSLSLYLP</sequence>
<evidence type="ECO:0000313" key="2">
    <source>
        <dbReference type="EMBL" id="KZR98577.1"/>
    </source>
</evidence>
<dbReference type="AlphaFoldDB" id="A0A164G696"/>
<feature type="compositionally biased region" description="Polar residues" evidence="1">
    <location>
        <begin position="173"/>
        <end position="190"/>
    </location>
</feature>
<gene>
    <name evidence="2" type="ORF">APZ42_005938</name>
</gene>
<dbReference type="Proteomes" id="UP000076858">
    <property type="component" value="Unassembled WGS sequence"/>
</dbReference>